<accession>A0A0W0YRN5</accession>
<dbReference type="eggNOG" id="ENOG5031EEE">
    <property type="taxonomic scope" value="Bacteria"/>
</dbReference>
<dbReference type="Proteomes" id="UP000054600">
    <property type="component" value="Unassembled WGS sequence"/>
</dbReference>
<evidence type="ECO:0000313" key="3">
    <source>
        <dbReference type="Proteomes" id="UP000054600"/>
    </source>
</evidence>
<dbReference type="RefSeq" id="WP_018576881.1">
    <property type="nucleotide sequence ID" value="NZ_KB892393.1"/>
</dbReference>
<name>A0A0W0YRN5_9GAMM</name>
<evidence type="ECO:0000256" key="1">
    <source>
        <dbReference type="SAM" id="SignalP"/>
    </source>
</evidence>
<keyword evidence="3" id="KW-1185">Reference proteome</keyword>
<dbReference type="PATRIC" id="fig|1122169.6.peg.2175"/>
<reference evidence="2 3" key="1">
    <citation type="submission" date="2015-11" db="EMBL/GenBank/DDBJ databases">
        <title>Genomic analysis of 38 Legionella species identifies large and diverse effector repertoires.</title>
        <authorList>
            <person name="Burstein D."/>
            <person name="Amaro F."/>
            <person name="Zusman T."/>
            <person name="Lifshitz Z."/>
            <person name="Cohen O."/>
            <person name="Gilbert J.A."/>
            <person name="Pupko T."/>
            <person name="Shuman H.A."/>
            <person name="Segal G."/>
        </authorList>
    </citation>
    <scope>NUCLEOTIDE SEQUENCE [LARGE SCALE GENOMIC DNA]</scope>
    <source>
        <strain evidence="2 3">ATCC 49655</strain>
    </source>
</reference>
<dbReference type="EMBL" id="LNYW01000049">
    <property type="protein sequence ID" value="KTD59203.1"/>
    <property type="molecule type" value="Genomic_DNA"/>
</dbReference>
<dbReference type="AlphaFoldDB" id="A0A0W0YRN5"/>
<evidence type="ECO:0000313" key="2">
    <source>
        <dbReference type="EMBL" id="KTD59203.1"/>
    </source>
</evidence>
<gene>
    <name evidence="2" type="ORF">Lsha_1899</name>
</gene>
<keyword evidence="1" id="KW-0732">Signal</keyword>
<dbReference type="OrthoDB" id="5645577at2"/>
<proteinExistence type="predicted"/>
<sequence length="96" mass="11403">MKKVIAILLVSLCVSTGYASKLSKFLNKMDNDQKQQAAQQRQLEAQEMQRDMNFADFSFRLQQRYTDNHGQRCRDYEFRARSNPYKHGYLTVCDER</sequence>
<feature type="signal peptide" evidence="1">
    <location>
        <begin position="1"/>
        <end position="19"/>
    </location>
</feature>
<organism evidence="2 3">
    <name type="scientific">Legionella shakespearei DSM 23087</name>
    <dbReference type="NCBI Taxonomy" id="1122169"/>
    <lineage>
        <taxon>Bacteria</taxon>
        <taxon>Pseudomonadati</taxon>
        <taxon>Pseudomonadota</taxon>
        <taxon>Gammaproteobacteria</taxon>
        <taxon>Legionellales</taxon>
        <taxon>Legionellaceae</taxon>
        <taxon>Legionella</taxon>
    </lineage>
</organism>
<comment type="caution">
    <text evidence="2">The sequence shown here is derived from an EMBL/GenBank/DDBJ whole genome shotgun (WGS) entry which is preliminary data.</text>
</comment>
<feature type="chain" id="PRO_5006917904" evidence="1">
    <location>
        <begin position="20"/>
        <end position="96"/>
    </location>
</feature>
<protein>
    <submittedName>
        <fullName evidence="2">Uncharacterized protein</fullName>
    </submittedName>
</protein>